<reference evidence="2 4" key="2">
    <citation type="submission" date="2021-03" db="EMBL/GenBank/DDBJ databases">
        <title>Mucilaginibacter strains isolated from gold and copper mining confer multi heavy-metal resistance.</title>
        <authorList>
            <person name="Li Y."/>
        </authorList>
    </citation>
    <scope>NUCLEOTIDE SEQUENCE [LARGE SCALE GENOMIC DNA]</scope>
    <source>
        <strain evidence="2 4">P2-4</strain>
    </source>
</reference>
<evidence type="ECO:0000313" key="3">
    <source>
        <dbReference type="Proteomes" id="UP000250557"/>
    </source>
</evidence>
<dbReference type="AlphaFoldDB" id="A0AAE6JGU5"/>
<protein>
    <submittedName>
        <fullName evidence="1">Uncharacterized protein</fullName>
    </submittedName>
</protein>
<organism evidence="1 3">
    <name type="scientific">Mucilaginibacter rubeus</name>
    <dbReference type="NCBI Taxonomy" id="2027860"/>
    <lineage>
        <taxon>Bacteria</taxon>
        <taxon>Pseudomonadati</taxon>
        <taxon>Bacteroidota</taxon>
        <taxon>Sphingobacteriia</taxon>
        <taxon>Sphingobacteriales</taxon>
        <taxon>Sphingobacteriaceae</taxon>
        <taxon>Mucilaginibacter</taxon>
    </lineage>
</organism>
<keyword evidence="4" id="KW-1185">Reference proteome</keyword>
<dbReference type="Proteomes" id="UP000663940">
    <property type="component" value="Chromosome"/>
</dbReference>
<proteinExistence type="predicted"/>
<gene>
    <name evidence="1" type="ORF">DIU31_017365</name>
    <name evidence="2" type="ORF">J3L21_10120</name>
</gene>
<evidence type="ECO:0000313" key="4">
    <source>
        <dbReference type="Proteomes" id="UP000663940"/>
    </source>
</evidence>
<evidence type="ECO:0000313" key="2">
    <source>
        <dbReference type="EMBL" id="QTE52279.1"/>
    </source>
</evidence>
<sequence>MIWSLGMLLKRASTIHTIKTAIKACQKELFAVVPIKRAVKNDMTATIHQGKKYPLANESISMMKNNMVLLFTR</sequence>
<accession>A0AAE6JGU5</accession>
<reference evidence="1 3" key="1">
    <citation type="submission" date="2019-08" db="EMBL/GenBank/DDBJ databases">
        <title>Comparative genome analysis confer to the adaptation heavy metal polluted environment.</title>
        <authorList>
            <person name="Li Y."/>
        </authorList>
    </citation>
    <scope>NUCLEOTIDE SEQUENCE [LARGE SCALE GENOMIC DNA]</scope>
    <source>
        <strain evidence="1 3">P2</strain>
    </source>
</reference>
<dbReference type="EMBL" id="CP043451">
    <property type="protein sequence ID" value="QEM05198.1"/>
    <property type="molecule type" value="Genomic_DNA"/>
</dbReference>
<name>A0AAE6JGU5_9SPHI</name>
<dbReference type="Proteomes" id="UP000250557">
    <property type="component" value="Chromosome"/>
</dbReference>
<dbReference type="EMBL" id="CP071880">
    <property type="protein sequence ID" value="QTE52279.1"/>
    <property type="molecule type" value="Genomic_DNA"/>
</dbReference>
<dbReference type="RefSeq" id="WP_112658095.1">
    <property type="nucleotide sequence ID" value="NZ_CP071879.1"/>
</dbReference>
<evidence type="ECO:0000313" key="1">
    <source>
        <dbReference type="EMBL" id="QEM05198.1"/>
    </source>
</evidence>